<keyword evidence="2" id="KW-0614">Plasmid</keyword>
<keyword evidence="3" id="KW-1185">Reference proteome</keyword>
<sequence length="103" mass="10858">MASGDHATPDFVPVGTPVDLDNCAPGSVQPRGVLAVVRESDFEVCQVSVNVDEAVRDEPIDDGILRLAETLGDAADSTATWISTAMASSETDDDVTIVTLRRL</sequence>
<dbReference type="EMBL" id="CP003054">
    <property type="protein sequence ID" value="AFM20103.1"/>
    <property type="molecule type" value="Genomic_DNA"/>
</dbReference>
<accession>I4BS46</accession>
<dbReference type="KEGG" id="mcb:Mycch_5429"/>
<keyword evidence="2" id="KW-0808">Transferase</keyword>
<dbReference type="Pfam" id="PF08446">
    <property type="entry name" value="PAS_2"/>
    <property type="match status" value="1"/>
</dbReference>
<dbReference type="RefSeq" id="WP_014805394.1">
    <property type="nucleotide sequence ID" value="NC_018022.1"/>
</dbReference>
<feature type="domain" description="PAS fold-2" evidence="1">
    <location>
        <begin position="25"/>
        <end position="56"/>
    </location>
</feature>
<dbReference type="AlphaFoldDB" id="I4BS46"/>
<evidence type="ECO:0000259" key="1">
    <source>
        <dbReference type="Pfam" id="PF08446"/>
    </source>
</evidence>
<dbReference type="GO" id="GO:0006355">
    <property type="term" value="P:regulation of DNA-templated transcription"/>
    <property type="evidence" value="ECO:0007669"/>
    <property type="project" value="InterPro"/>
</dbReference>
<dbReference type="HOGENOM" id="CLU_2260623_0_0_11"/>
<organism evidence="2 3">
    <name type="scientific">Mycolicibacterium chubuense (strain NBB4)</name>
    <name type="common">Mycobacterium chubuense</name>
    <dbReference type="NCBI Taxonomy" id="710421"/>
    <lineage>
        <taxon>Bacteria</taxon>
        <taxon>Bacillati</taxon>
        <taxon>Actinomycetota</taxon>
        <taxon>Actinomycetes</taxon>
        <taxon>Mycobacteriales</taxon>
        <taxon>Mycobacteriaceae</taxon>
        <taxon>Mycolicibacterium</taxon>
    </lineage>
</organism>
<keyword evidence="2" id="KW-0418">Kinase</keyword>
<dbReference type="Proteomes" id="UP000006057">
    <property type="component" value="Plasmid pMYCCH.01"/>
</dbReference>
<dbReference type="SUPFAM" id="SSF55785">
    <property type="entry name" value="PYP-like sensor domain (PAS domain)"/>
    <property type="match status" value="1"/>
</dbReference>
<dbReference type="GO" id="GO:0016301">
    <property type="term" value="F:kinase activity"/>
    <property type="evidence" value="ECO:0007669"/>
    <property type="project" value="UniProtKB-KW"/>
</dbReference>
<evidence type="ECO:0000313" key="3">
    <source>
        <dbReference type="Proteomes" id="UP000006057"/>
    </source>
</evidence>
<dbReference type="OrthoDB" id="23692at2"/>
<dbReference type="InterPro" id="IPR013654">
    <property type="entry name" value="PAS_2"/>
</dbReference>
<dbReference type="PATRIC" id="fig|710421.3.peg.5417"/>
<evidence type="ECO:0000313" key="2">
    <source>
        <dbReference type="EMBL" id="AFM20103.1"/>
    </source>
</evidence>
<geneLocation type="plasmid" evidence="2 3">
    <name>pMYCCH.01</name>
</geneLocation>
<dbReference type="Gene3D" id="3.30.450.20">
    <property type="entry name" value="PAS domain"/>
    <property type="match status" value="1"/>
</dbReference>
<protein>
    <submittedName>
        <fullName evidence="2">Bacteriophytochrome (Light-regulated signal transduction histidine kinase)</fullName>
    </submittedName>
</protein>
<gene>
    <name evidence="2" type="ordered locus">Mycch_5429</name>
</gene>
<proteinExistence type="predicted"/>
<reference evidence="2 3" key="1">
    <citation type="submission" date="2012-06" db="EMBL/GenBank/DDBJ databases">
        <title>Complete sequence of plasmid 1 of Mycobacterium chubuense NBB4.</title>
        <authorList>
            <consortium name="US DOE Joint Genome Institute"/>
            <person name="Lucas S."/>
            <person name="Han J."/>
            <person name="Lapidus A."/>
            <person name="Cheng J.-F."/>
            <person name="Goodwin L."/>
            <person name="Pitluck S."/>
            <person name="Peters L."/>
            <person name="Mikhailova N."/>
            <person name="Teshima H."/>
            <person name="Detter J.C."/>
            <person name="Han C."/>
            <person name="Tapia R."/>
            <person name="Land M."/>
            <person name="Hauser L."/>
            <person name="Kyrpides N."/>
            <person name="Ivanova N."/>
            <person name="Pagani I."/>
            <person name="Mattes T."/>
            <person name="Holmes A."/>
            <person name="Rutledge P."/>
            <person name="Paulsen I."/>
            <person name="Coleman N."/>
            <person name="Woyke T."/>
        </authorList>
    </citation>
    <scope>NUCLEOTIDE SEQUENCE [LARGE SCALE GENOMIC DNA]</scope>
    <source>
        <strain evidence="2 3">NBB4</strain>
        <plasmid evidence="2 3">pMYCCH.01</plasmid>
    </source>
</reference>
<dbReference type="InterPro" id="IPR035965">
    <property type="entry name" value="PAS-like_dom_sf"/>
</dbReference>
<name>I4BS46_MYCCN</name>